<dbReference type="Proteomes" id="UP000539146">
    <property type="component" value="Unassembled WGS sequence"/>
</dbReference>
<feature type="transmembrane region" description="Helical" evidence="6">
    <location>
        <begin position="295"/>
        <end position="318"/>
    </location>
</feature>
<comment type="caution">
    <text evidence="7">The sequence shown here is derived from an EMBL/GenBank/DDBJ whole genome shotgun (WGS) entry which is preliminary data.</text>
</comment>
<gene>
    <name evidence="7" type="ORF">HP467_08785</name>
</gene>
<evidence type="ECO:0000256" key="3">
    <source>
        <dbReference type="ARBA" id="ARBA00022692"/>
    </source>
</evidence>
<dbReference type="PANTHER" id="PTHR30238:SF0">
    <property type="entry name" value="THYLAKOID MEMBRANE PROTEIN TERC, CHLOROPLASTIC"/>
    <property type="match status" value="1"/>
</dbReference>
<feature type="transmembrane region" description="Helical" evidence="6">
    <location>
        <begin position="252"/>
        <end position="275"/>
    </location>
</feature>
<evidence type="ECO:0000313" key="7">
    <source>
        <dbReference type="EMBL" id="NUU28202.1"/>
    </source>
</evidence>
<feature type="transmembrane region" description="Helical" evidence="6">
    <location>
        <begin position="129"/>
        <end position="145"/>
    </location>
</feature>
<dbReference type="EMBL" id="JABMCG010000102">
    <property type="protein sequence ID" value="NUU28202.1"/>
    <property type="molecule type" value="Genomic_DNA"/>
</dbReference>
<evidence type="ECO:0000256" key="2">
    <source>
        <dbReference type="ARBA" id="ARBA00007511"/>
    </source>
</evidence>
<comment type="similarity">
    <text evidence="2">Belongs to the TerC family.</text>
</comment>
<evidence type="ECO:0000256" key="5">
    <source>
        <dbReference type="ARBA" id="ARBA00023136"/>
    </source>
</evidence>
<accession>A0A850DXE4</accession>
<dbReference type="InterPro" id="IPR005496">
    <property type="entry name" value="Integral_membrane_TerC"/>
</dbReference>
<dbReference type="GO" id="GO:0016020">
    <property type="term" value="C:membrane"/>
    <property type="evidence" value="ECO:0007669"/>
    <property type="project" value="UniProtKB-SubCell"/>
</dbReference>
<feature type="transmembrane region" description="Helical" evidence="6">
    <location>
        <begin position="79"/>
        <end position="96"/>
    </location>
</feature>
<dbReference type="NCBIfam" id="TIGR03718">
    <property type="entry name" value="R_switched_Alx"/>
    <property type="match status" value="1"/>
</dbReference>
<keyword evidence="3 6" id="KW-0812">Transmembrane</keyword>
<feature type="transmembrane region" description="Helical" evidence="6">
    <location>
        <begin position="39"/>
        <end position="59"/>
    </location>
</feature>
<keyword evidence="4 6" id="KW-1133">Transmembrane helix</keyword>
<dbReference type="Pfam" id="PF03741">
    <property type="entry name" value="TerC"/>
    <property type="match status" value="1"/>
</dbReference>
<comment type="subcellular location">
    <subcellularLocation>
        <location evidence="1">Membrane</location>
        <topology evidence="1">Multi-pass membrane protein</topology>
    </subcellularLocation>
</comment>
<keyword evidence="5 6" id="KW-0472">Membrane</keyword>
<feature type="transmembrane region" description="Helical" evidence="6">
    <location>
        <begin position="6"/>
        <end position="27"/>
    </location>
</feature>
<proteinExistence type="inferred from homology"/>
<feature type="transmembrane region" description="Helical" evidence="6">
    <location>
        <begin position="224"/>
        <end position="245"/>
    </location>
</feature>
<protein>
    <submittedName>
        <fullName evidence="7">TerC family protein</fullName>
    </submittedName>
</protein>
<dbReference type="PANTHER" id="PTHR30238">
    <property type="entry name" value="MEMBRANE BOUND PREDICTED REDOX MODULATOR"/>
    <property type="match status" value="1"/>
</dbReference>
<dbReference type="AlphaFoldDB" id="A0A850DXE4"/>
<feature type="transmembrane region" description="Helical" evidence="6">
    <location>
        <begin position="195"/>
        <end position="218"/>
    </location>
</feature>
<evidence type="ECO:0000256" key="6">
    <source>
        <dbReference type="SAM" id="Phobius"/>
    </source>
</evidence>
<evidence type="ECO:0000256" key="1">
    <source>
        <dbReference type="ARBA" id="ARBA00004141"/>
    </source>
</evidence>
<name>A0A850DXE4_9MICO</name>
<feature type="transmembrane region" description="Helical" evidence="6">
    <location>
        <begin position="103"/>
        <end position="123"/>
    </location>
</feature>
<evidence type="ECO:0000256" key="4">
    <source>
        <dbReference type="ARBA" id="ARBA00022989"/>
    </source>
</evidence>
<evidence type="ECO:0000313" key="8">
    <source>
        <dbReference type="Proteomes" id="UP000539146"/>
    </source>
</evidence>
<sequence length="342" mass="37602">MDVPLYVWLITIAGILALLVFDFYSHVRTPHVPHIKESAFWSAFYVGLAILFGVGILVFGGGQAGGEYFAGWLTEKALSVDNLFVFLIIMTSFAVPKEFQQKVLLVGVAIALVARGVFIALGFTIIENFSWVFYLFGALLFWLAWSQARSSGEHDASEGDSRLIRILRRIIPTSKDYDGDKLTTRVDGKRLFTPMLLVMVAIGLTDVLFALDSIPAIFGLTQDAFIVFTANAFSLLGLRQLYFLIAGLLERLIYLGQGLAVILAFIGVKLVFHAMHVNEVPFINGGQPILWAPEIPIWFSLSFIALTIAVATVASLVVSKKRQERGLTPTGQPKTAVEADAK</sequence>
<reference evidence="7 8" key="1">
    <citation type="submission" date="2020-05" db="EMBL/GenBank/DDBJ databases">
        <title>Genome Sequencing of Type Strains.</title>
        <authorList>
            <person name="Lemaire J.F."/>
            <person name="Inderbitzin P."/>
            <person name="Gregorio O.A."/>
            <person name="Collins S.B."/>
            <person name="Wespe N."/>
            <person name="Knight-Connoni V."/>
        </authorList>
    </citation>
    <scope>NUCLEOTIDE SEQUENCE [LARGE SCALE GENOMIC DNA]</scope>
    <source>
        <strain evidence="7 8">DSM 20512</strain>
    </source>
</reference>
<dbReference type="RefSeq" id="WP_175325939.1">
    <property type="nucleotide sequence ID" value="NZ_BAAAWP010000001.1"/>
</dbReference>
<organism evidence="7 8">
    <name type="scientific">Curtobacterium citreum</name>
    <dbReference type="NCBI Taxonomy" id="2036"/>
    <lineage>
        <taxon>Bacteria</taxon>
        <taxon>Bacillati</taxon>
        <taxon>Actinomycetota</taxon>
        <taxon>Actinomycetes</taxon>
        <taxon>Micrococcales</taxon>
        <taxon>Microbacteriaceae</taxon>
        <taxon>Curtobacterium</taxon>
    </lineage>
</organism>
<dbReference type="InterPro" id="IPR022369">
    <property type="entry name" value="Integral_membrane_TerC_rswitch"/>
</dbReference>